<keyword evidence="3" id="KW-1185">Reference proteome</keyword>
<evidence type="ECO:0000256" key="1">
    <source>
        <dbReference type="SAM" id="SignalP"/>
    </source>
</evidence>
<dbReference type="SUPFAM" id="SSF50939">
    <property type="entry name" value="Sialidases"/>
    <property type="match status" value="1"/>
</dbReference>
<organism evidence="2 3">
    <name type="scientific">Colletotrichum limetticola</name>
    <dbReference type="NCBI Taxonomy" id="1209924"/>
    <lineage>
        <taxon>Eukaryota</taxon>
        <taxon>Fungi</taxon>
        <taxon>Dikarya</taxon>
        <taxon>Ascomycota</taxon>
        <taxon>Pezizomycotina</taxon>
        <taxon>Sordariomycetes</taxon>
        <taxon>Hypocreomycetidae</taxon>
        <taxon>Glomerellales</taxon>
        <taxon>Glomerellaceae</taxon>
        <taxon>Colletotrichum</taxon>
        <taxon>Colletotrichum acutatum species complex</taxon>
    </lineage>
</organism>
<accession>A0ABQ9QEE5</accession>
<dbReference type="EMBL" id="JARUPT010000005">
    <property type="protein sequence ID" value="KAK0382206.1"/>
    <property type="molecule type" value="Genomic_DNA"/>
</dbReference>
<reference evidence="2" key="1">
    <citation type="submission" date="2023-04" db="EMBL/GenBank/DDBJ databases">
        <title>Colletotrichum limetticola genome sequence.</title>
        <authorList>
            <person name="Baroncelli R."/>
        </authorList>
    </citation>
    <scope>NUCLEOTIDE SEQUENCE</scope>
    <source>
        <strain evidence="2">KLA-Anderson</strain>
    </source>
</reference>
<dbReference type="Gene3D" id="2.130.10.10">
    <property type="entry name" value="YVTN repeat-like/Quinoprotein amine dehydrogenase"/>
    <property type="match status" value="1"/>
</dbReference>
<evidence type="ECO:0000313" key="3">
    <source>
        <dbReference type="Proteomes" id="UP001169217"/>
    </source>
</evidence>
<feature type="signal peptide" evidence="1">
    <location>
        <begin position="1"/>
        <end position="23"/>
    </location>
</feature>
<feature type="chain" id="PRO_5046772159" description="BNR/Asp-box repeat protein" evidence="1">
    <location>
        <begin position="24"/>
        <end position="270"/>
    </location>
</feature>
<comment type="caution">
    <text evidence="2">The sequence shown here is derived from an EMBL/GenBank/DDBJ whole genome shotgun (WGS) entry which is preliminary data.</text>
</comment>
<name>A0ABQ9QEE5_9PEZI</name>
<keyword evidence="1" id="KW-0732">Signal</keyword>
<evidence type="ECO:0000313" key="2">
    <source>
        <dbReference type="EMBL" id="KAK0382206.1"/>
    </source>
</evidence>
<proteinExistence type="predicted"/>
<gene>
    <name evidence="2" type="ORF">CLIM01_00354</name>
</gene>
<dbReference type="InterPro" id="IPR015943">
    <property type="entry name" value="WD40/YVTN_repeat-like_dom_sf"/>
</dbReference>
<dbReference type="InterPro" id="IPR036278">
    <property type="entry name" value="Sialidase_sf"/>
</dbReference>
<sequence length="270" mass="28836">MFLLFGQTLIGLSVLSTPLQVFAFGSLGTNSAVRSSSLRLLEPRASREGQPVVAVNPTNPDNGVFVSTRFHPLPELEHVGGCFLTYTLDRGTTWNNVTADFPLGATPKCGEQQVFVDANGTFYLLNNQVFSGLEDNIAAHPQLFKSIDGGKTWSVPSVTPLHMQGATKLRVDVATGKVYANGASSWVYPAAVSVSSDGGETWAVFNQIPGPVDVCLNYQIPDLPPICGFPGRSIAVHDGILASAAEGSNGHPEMYVSHDEGVTWETFPLD</sequence>
<dbReference type="CDD" id="cd15482">
    <property type="entry name" value="Sialidase_non-viral"/>
    <property type="match status" value="1"/>
</dbReference>
<evidence type="ECO:0008006" key="4">
    <source>
        <dbReference type="Google" id="ProtNLM"/>
    </source>
</evidence>
<protein>
    <recommendedName>
        <fullName evidence="4">BNR/Asp-box repeat protein</fullName>
    </recommendedName>
</protein>
<dbReference type="Proteomes" id="UP001169217">
    <property type="component" value="Unassembled WGS sequence"/>
</dbReference>